<gene>
    <name evidence="2" type="ORF">P8935_19275</name>
</gene>
<keyword evidence="1" id="KW-0812">Transmembrane</keyword>
<keyword evidence="1" id="KW-1133">Transmembrane helix</keyword>
<dbReference type="EMBL" id="CP121196">
    <property type="protein sequence ID" value="XBH16703.1"/>
    <property type="molecule type" value="Genomic_DNA"/>
</dbReference>
<accession>A0AAU7DG87</accession>
<dbReference type="AlphaFoldDB" id="A0AAU7DG87"/>
<feature type="transmembrane region" description="Helical" evidence="1">
    <location>
        <begin position="7"/>
        <end position="24"/>
    </location>
</feature>
<reference evidence="2" key="1">
    <citation type="submission" date="2023-03" db="EMBL/GenBank/DDBJ databases">
        <title>Edaphobacter sp.</title>
        <authorList>
            <person name="Huber K.J."/>
            <person name="Papendorf J."/>
            <person name="Pilke C."/>
            <person name="Bunk B."/>
            <person name="Sproeer C."/>
            <person name="Pester M."/>
        </authorList>
    </citation>
    <scope>NUCLEOTIDE SEQUENCE</scope>
    <source>
        <strain evidence="2">DSM 110680</strain>
    </source>
</reference>
<evidence type="ECO:0000256" key="1">
    <source>
        <dbReference type="SAM" id="Phobius"/>
    </source>
</evidence>
<sequence length="141" mass="16086">MPYREKTAWLSLFAMIVTFGPYFVYVAMDSHPPRPLPDLHELSYYAAITIAELIILGVGHLVFRLKSPDEARTPLDERDEAIKRRSLSSAYYVLIFGMIQVGCIMPFMSKGWTLVHASIFMIVVAEITRLSVTVISYRRQA</sequence>
<protein>
    <submittedName>
        <fullName evidence="2">Uncharacterized protein</fullName>
    </submittedName>
</protein>
<feature type="transmembrane region" description="Helical" evidence="1">
    <location>
        <begin position="44"/>
        <end position="63"/>
    </location>
</feature>
<proteinExistence type="predicted"/>
<evidence type="ECO:0000313" key="2">
    <source>
        <dbReference type="EMBL" id="XBH16703.1"/>
    </source>
</evidence>
<dbReference type="RefSeq" id="WP_348261932.1">
    <property type="nucleotide sequence ID" value="NZ_CP121196.1"/>
</dbReference>
<keyword evidence="1" id="KW-0472">Membrane</keyword>
<feature type="transmembrane region" description="Helical" evidence="1">
    <location>
        <begin position="90"/>
        <end position="108"/>
    </location>
</feature>
<name>A0AAU7DG87_9BACT</name>
<feature type="transmembrane region" description="Helical" evidence="1">
    <location>
        <begin position="114"/>
        <end position="137"/>
    </location>
</feature>
<organism evidence="2">
    <name type="scientific">Telmatobacter sp. DSM 110680</name>
    <dbReference type="NCBI Taxonomy" id="3036704"/>
    <lineage>
        <taxon>Bacteria</taxon>
        <taxon>Pseudomonadati</taxon>
        <taxon>Acidobacteriota</taxon>
        <taxon>Terriglobia</taxon>
        <taxon>Terriglobales</taxon>
        <taxon>Acidobacteriaceae</taxon>
        <taxon>Telmatobacter</taxon>
    </lineage>
</organism>